<protein>
    <submittedName>
        <fullName evidence="1">Uncharacterized protein</fullName>
    </submittedName>
</protein>
<reference evidence="1 2" key="1">
    <citation type="journal article" date="2024" name="Plant Biotechnol. J.">
        <title>Genome and CRISPR/Cas9 system of a widespread forest tree (Populus alba) in the world.</title>
        <authorList>
            <person name="Liu Y.J."/>
            <person name="Jiang P.F."/>
            <person name="Han X.M."/>
            <person name="Li X.Y."/>
            <person name="Wang H.M."/>
            <person name="Wang Y.J."/>
            <person name="Wang X.X."/>
            <person name="Zeng Q.Y."/>
        </authorList>
    </citation>
    <scope>NUCLEOTIDE SEQUENCE [LARGE SCALE GENOMIC DNA]</scope>
    <source>
        <strain evidence="2">cv. PAL-ZL1</strain>
    </source>
</reference>
<comment type="caution">
    <text evidence="1">The sequence shown here is derived from an EMBL/GenBank/DDBJ whole genome shotgun (WGS) entry which is preliminary data.</text>
</comment>
<accession>A0ACC4C101</accession>
<organism evidence="1 2">
    <name type="scientific">Populus alba</name>
    <name type="common">White poplar</name>
    <dbReference type="NCBI Taxonomy" id="43335"/>
    <lineage>
        <taxon>Eukaryota</taxon>
        <taxon>Viridiplantae</taxon>
        <taxon>Streptophyta</taxon>
        <taxon>Embryophyta</taxon>
        <taxon>Tracheophyta</taxon>
        <taxon>Spermatophyta</taxon>
        <taxon>Magnoliopsida</taxon>
        <taxon>eudicotyledons</taxon>
        <taxon>Gunneridae</taxon>
        <taxon>Pentapetalae</taxon>
        <taxon>rosids</taxon>
        <taxon>fabids</taxon>
        <taxon>Malpighiales</taxon>
        <taxon>Salicaceae</taxon>
        <taxon>Saliceae</taxon>
        <taxon>Populus</taxon>
    </lineage>
</organism>
<evidence type="ECO:0000313" key="1">
    <source>
        <dbReference type="EMBL" id="KAL3584352.1"/>
    </source>
</evidence>
<evidence type="ECO:0000313" key="2">
    <source>
        <dbReference type="Proteomes" id="UP000309997"/>
    </source>
</evidence>
<keyword evidence="2" id="KW-1185">Reference proteome</keyword>
<name>A0ACC4C101_POPAL</name>
<dbReference type="Proteomes" id="UP000309997">
    <property type="component" value="Unassembled WGS sequence"/>
</dbReference>
<proteinExistence type="predicted"/>
<sequence>MYLIGGESENGLANKDWFYKLMVLFNLIKAHRNARISELNMKLTQAQNQLDMEKERGEELDKLRKASQSQNWWESPYSGT</sequence>
<gene>
    <name evidence="1" type="ORF">D5086_015413</name>
</gene>
<dbReference type="EMBL" id="RCHU02000007">
    <property type="protein sequence ID" value="KAL3584352.1"/>
    <property type="molecule type" value="Genomic_DNA"/>
</dbReference>